<dbReference type="AlphaFoldDB" id="A0AA46YL70"/>
<dbReference type="PANTHER" id="PTHR43194:SF2">
    <property type="entry name" value="PEROXISOMAL MEMBRANE PROTEIN LPX1"/>
    <property type="match status" value="1"/>
</dbReference>
<proteinExistence type="predicted"/>
<dbReference type="GO" id="GO:0016787">
    <property type="term" value="F:hydrolase activity"/>
    <property type="evidence" value="ECO:0007669"/>
    <property type="project" value="UniProtKB-KW"/>
</dbReference>
<dbReference type="KEGG" id="sgrg:L0C25_18865"/>
<dbReference type="InterPro" id="IPR029058">
    <property type="entry name" value="AB_hydrolase_fold"/>
</dbReference>
<accession>A0AA46YL70</accession>
<dbReference type="InterPro" id="IPR000073">
    <property type="entry name" value="AB_hydrolase_1"/>
</dbReference>
<dbReference type="Proteomes" id="UP001164390">
    <property type="component" value="Chromosome"/>
</dbReference>
<dbReference type="RefSeq" id="WP_271633320.1">
    <property type="nucleotide sequence ID" value="NZ_CP094970.1"/>
</dbReference>
<dbReference type="Pfam" id="PF12697">
    <property type="entry name" value="Abhydrolase_6"/>
    <property type="match status" value="1"/>
</dbReference>
<evidence type="ECO:0000313" key="2">
    <source>
        <dbReference type="EMBL" id="UYM04573.1"/>
    </source>
</evidence>
<keyword evidence="3" id="KW-1185">Reference proteome</keyword>
<dbReference type="SUPFAM" id="SSF53474">
    <property type="entry name" value="alpha/beta-Hydrolases"/>
    <property type="match status" value="1"/>
</dbReference>
<evidence type="ECO:0000313" key="3">
    <source>
        <dbReference type="Proteomes" id="UP001164390"/>
    </source>
</evidence>
<dbReference type="PANTHER" id="PTHR43194">
    <property type="entry name" value="HYDROLASE ALPHA/BETA FOLD FAMILY"/>
    <property type="match status" value="1"/>
</dbReference>
<gene>
    <name evidence="2" type="ORF">L0C25_18865</name>
</gene>
<reference evidence="2" key="1">
    <citation type="submission" date="2022-01" db="EMBL/GenBank/DDBJ databases">
        <title>Nocardioidaceae gen. sp. A5X3R13.</title>
        <authorList>
            <person name="Lopez Marin M.A."/>
            <person name="Uhlik O."/>
        </authorList>
    </citation>
    <scope>NUCLEOTIDE SEQUENCE</scope>
    <source>
        <strain evidence="2">A5X3R13</strain>
    </source>
</reference>
<organism evidence="2 3">
    <name type="scientific">Solicola gregarius</name>
    <dbReference type="NCBI Taxonomy" id="2908642"/>
    <lineage>
        <taxon>Bacteria</taxon>
        <taxon>Bacillati</taxon>
        <taxon>Actinomycetota</taxon>
        <taxon>Actinomycetes</taxon>
        <taxon>Propionibacteriales</taxon>
        <taxon>Nocardioidaceae</taxon>
        <taxon>Solicola</taxon>
    </lineage>
</organism>
<dbReference type="InterPro" id="IPR050228">
    <property type="entry name" value="Carboxylesterase_BioH"/>
</dbReference>
<sequence length="303" mass="32635">MAVSAFKKSTIVRTKFAVLRAGFRATELIAPRYGARLATSLWFKTPPSPAPSPLPPGGFAFEVTAMDGVVRGTYWGDGPVVYLVHGWGGRGDQFAEFVEPLRSTGHRVVMFDALSHGLSGPGPSGAAHAHGVEFGRALDAVAARFGPARAIVSHSMGAVPALLAMRDGWVGADRLVMISPMVELATYFDRFGEQVGFGPRIRRGMDAETKRRTGYPVDEFALARLASDLEPLPPTLVIHDRRDRRTSYEQSAAIVETWPEATLISTDGLGHLRILRAADVVHASVRHVLADVADSDNRADAIA</sequence>
<dbReference type="EMBL" id="CP094970">
    <property type="protein sequence ID" value="UYM04573.1"/>
    <property type="molecule type" value="Genomic_DNA"/>
</dbReference>
<feature type="domain" description="AB hydrolase-1" evidence="1">
    <location>
        <begin position="81"/>
        <end position="282"/>
    </location>
</feature>
<name>A0AA46YL70_9ACTN</name>
<evidence type="ECO:0000259" key="1">
    <source>
        <dbReference type="Pfam" id="PF12697"/>
    </source>
</evidence>
<keyword evidence="2" id="KW-0378">Hydrolase</keyword>
<protein>
    <submittedName>
        <fullName evidence="2">Alpha/beta hydrolase</fullName>
    </submittedName>
</protein>
<dbReference type="Gene3D" id="3.40.50.1820">
    <property type="entry name" value="alpha/beta hydrolase"/>
    <property type="match status" value="1"/>
</dbReference>